<comment type="caution">
    <text evidence="1">The sequence shown here is derived from an EMBL/GenBank/DDBJ whole genome shotgun (WGS) entry which is preliminary data.</text>
</comment>
<accession>A0A329S3N8</accession>
<dbReference type="PANTHER" id="PTHR40866">
    <property type="entry name" value="BED-TYPE DOMAIN-CONTAINING PROTEIN"/>
    <property type="match status" value="1"/>
</dbReference>
<dbReference type="PANTHER" id="PTHR40866:SF1">
    <property type="entry name" value="BED-TYPE DOMAIN-CONTAINING PROTEIN"/>
    <property type="match status" value="1"/>
</dbReference>
<sequence length="386" mass="43351">MADNILTATHPPAAFTPRQIAGFYFKPCLDDEGKPTGYKTCKACGKYRKHSDGTEYTNLVSHVRSAHPNFEVDMTNASAAETGTLVSWVSQKTSNRYAWLRWIVMSNLPLSFCESELTRQYTNLPAVVVDTLHVNMESVTRAVEKDIGTRMPMKFGIILDGWSYGTEHFLAVCGCYETSDGPQYPLLSMPPVIQEADNNLTADSHMATIARFLPFFRLAHIMGVPLVGCASHRLNLAVKRFLKPHEEDLEKVLMRKLRALKEAAKLRPETPLPPVLRQETRSTHRSLQMLLEEMKDIESISKKLQSDGLTLLQARELFDRLLELKPSFASYLASNAEIVHSPAFESSAVKVLDKKAEMLTREERAAILPFKLSREAAAAQPARMQK</sequence>
<dbReference type="VEuPathDB" id="FungiDB:PC110_g12296"/>
<organism evidence="1 2">
    <name type="scientific">Phytophthora cactorum</name>
    <dbReference type="NCBI Taxonomy" id="29920"/>
    <lineage>
        <taxon>Eukaryota</taxon>
        <taxon>Sar</taxon>
        <taxon>Stramenopiles</taxon>
        <taxon>Oomycota</taxon>
        <taxon>Peronosporomycetes</taxon>
        <taxon>Peronosporales</taxon>
        <taxon>Peronosporaceae</taxon>
        <taxon>Phytophthora</taxon>
    </lineage>
</organism>
<dbReference type="OrthoDB" id="125057at2759"/>
<dbReference type="EMBL" id="MJFZ01000326">
    <property type="protein sequence ID" value="RAW31351.1"/>
    <property type="molecule type" value="Genomic_DNA"/>
</dbReference>
<dbReference type="AlphaFoldDB" id="A0A329S3N8"/>
<protein>
    <recommendedName>
        <fullName evidence="3">BED-type domain-containing protein</fullName>
    </recommendedName>
</protein>
<reference evidence="1 2" key="1">
    <citation type="submission" date="2018-01" db="EMBL/GenBank/DDBJ databases">
        <title>Draft genome of the strawberry crown rot pathogen Phytophthora cactorum.</title>
        <authorList>
            <person name="Armitage A.D."/>
            <person name="Lysoe E."/>
            <person name="Nellist C.F."/>
            <person name="Harrison R.J."/>
            <person name="Brurberg M.B."/>
        </authorList>
    </citation>
    <scope>NUCLEOTIDE SEQUENCE [LARGE SCALE GENOMIC DNA]</scope>
    <source>
        <strain evidence="1 2">10300</strain>
    </source>
</reference>
<name>A0A329S3N8_9STRA</name>
<dbReference type="Proteomes" id="UP000251314">
    <property type="component" value="Unassembled WGS sequence"/>
</dbReference>
<proteinExistence type="predicted"/>
<keyword evidence="2" id="KW-1185">Reference proteome</keyword>
<evidence type="ECO:0000313" key="2">
    <source>
        <dbReference type="Proteomes" id="UP000251314"/>
    </source>
</evidence>
<gene>
    <name evidence="1" type="ORF">PC110_g12296</name>
</gene>
<evidence type="ECO:0000313" key="1">
    <source>
        <dbReference type="EMBL" id="RAW31351.1"/>
    </source>
</evidence>
<evidence type="ECO:0008006" key="3">
    <source>
        <dbReference type="Google" id="ProtNLM"/>
    </source>
</evidence>